<dbReference type="InterPro" id="IPR011598">
    <property type="entry name" value="bHLH_dom"/>
</dbReference>
<keyword evidence="1" id="KW-0217">Developmental protein</keyword>
<dbReference type="PROSITE" id="PS50888">
    <property type="entry name" value="BHLH"/>
    <property type="match status" value="1"/>
</dbReference>
<feature type="region of interest" description="Disordered" evidence="7">
    <location>
        <begin position="367"/>
        <end position="386"/>
    </location>
</feature>
<evidence type="ECO:0000259" key="8">
    <source>
        <dbReference type="PROSITE" id="PS50888"/>
    </source>
</evidence>
<evidence type="ECO:0000313" key="10">
    <source>
        <dbReference type="Proteomes" id="UP000790347"/>
    </source>
</evidence>
<accession>A0A922HQK3</accession>
<evidence type="ECO:0000256" key="6">
    <source>
        <dbReference type="ARBA" id="ARBA00023242"/>
    </source>
</evidence>
<feature type="compositionally biased region" description="Low complexity" evidence="7">
    <location>
        <begin position="302"/>
        <end position="322"/>
    </location>
</feature>
<keyword evidence="4" id="KW-0238">DNA-binding</keyword>
<dbReference type="GO" id="GO:0046983">
    <property type="term" value="F:protein dimerization activity"/>
    <property type="evidence" value="ECO:0007669"/>
    <property type="project" value="InterPro"/>
</dbReference>
<organism evidence="9 10">
    <name type="scientific">Dermatophagoides farinae</name>
    <name type="common">American house dust mite</name>
    <dbReference type="NCBI Taxonomy" id="6954"/>
    <lineage>
        <taxon>Eukaryota</taxon>
        <taxon>Metazoa</taxon>
        <taxon>Ecdysozoa</taxon>
        <taxon>Arthropoda</taxon>
        <taxon>Chelicerata</taxon>
        <taxon>Arachnida</taxon>
        <taxon>Acari</taxon>
        <taxon>Acariformes</taxon>
        <taxon>Sarcoptiformes</taxon>
        <taxon>Astigmata</taxon>
        <taxon>Psoroptidia</taxon>
        <taxon>Analgoidea</taxon>
        <taxon>Pyroglyphidae</taxon>
        <taxon>Dermatophagoidinae</taxon>
        <taxon>Dermatophagoides</taxon>
    </lineage>
</organism>
<dbReference type="SMART" id="SM00353">
    <property type="entry name" value="HLH"/>
    <property type="match status" value="1"/>
</dbReference>
<protein>
    <submittedName>
        <fullName evidence="9">Twist- protein 2</fullName>
    </submittedName>
</protein>
<feature type="region of interest" description="Disordered" evidence="7">
    <location>
        <begin position="289"/>
        <end position="324"/>
    </location>
</feature>
<dbReference type="Pfam" id="PF00010">
    <property type="entry name" value="HLH"/>
    <property type="match status" value="1"/>
</dbReference>
<dbReference type="Gene3D" id="4.10.280.10">
    <property type="entry name" value="Helix-loop-helix DNA-binding domain"/>
    <property type="match status" value="1"/>
</dbReference>
<sequence length="414" mass="47719">METENNEIVNIDDKDVHDGEHTTKTEEEFINDHKVKKMKQKMQRKSCSRTLKKSTKRKNHDDGKSGRQTQNSKKIKSSSTIKQEDSYDNHHRHHQFLYQQQEPSMIKSEIEMNINSNDTIRSGVEEIDYYSMMMINDNVQQQRQLSTSDQTSEKSMKEQRVNANVRERLRTKSLNEAFGLLRQMIPTLPSDKLSKFQTLKLASRYIQFLDWMLSSENYGQTPPPPPPAPQQQKQESATNICFDHQQQNHHQSLGYNNNQDRLPSFYELNSLPPTTATKTMIIHNDEDRYDDYPLQNHHHQHSPTSLSSTASSSSPHSSQSTPFYMNRLPNYQMNQSKSLESSTSIDTFISYAFSMWRMQASDSSITATTSSLQTPPLPPAPTTTSADPILINYHHHHHMNGHNQSIDHTSLIGI</sequence>
<dbReference type="EMBL" id="ASGP02000007">
    <property type="protein sequence ID" value="KAH9497975.1"/>
    <property type="molecule type" value="Genomic_DNA"/>
</dbReference>
<evidence type="ECO:0000256" key="2">
    <source>
        <dbReference type="ARBA" id="ARBA00022782"/>
    </source>
</evidence>
<keyword evidence="5" id="KW-0804">Transcription</keyword>
<dbReference type="GO" id="GO:0000981">
    <property type="term" value="F:DNA-binding transcription factor activity, RNA polymerase II-specific"/>
    <property type="evidence" value="ECO:0007669"/>
    <property type="project" value="TreeGrafter"/>
</dbReference>
<feature type="region of interest" description="Disordered" evidence="7">
    <location>
        <begin position="216"/>
        <end position="270"/>
    </location>
</feature>
<feature type="domain" description="BHLH" evidence="8">
    <location>
        <begin position="158"/>
        <end position="209"/>
    </location>
</feature>
<dbReference type="PANTHER" id="PTHR23349:SF50">
    <property type="entry name" value="PROTEIN TWIST"/>
    <property type="match status" value="1"/>
</dbReference>
<keyword evidence="10" id="KW-1185">Reference proteome</keyword>
<feature type="compositionally biased region" description="Polar residues" evidence="7">
    <location>
        <begin position="235"/>
        <end position="261"/>
    </location>
</feature>
<reference evidence="9" key="2">
    <citation type="journal article" date="2022" name="Res Sq">
        <title>Comparative Genomics Reveals Insights into the Divergent Evolution of Astigmatic Mites and Household Pest Adaptations.</title>
        <authorList>
            <person name="Xiong Q."/>
            <person name="Wan A.T.-Y."/>
            <person name="Liu X.-Y."/>
            <person name="Fung C.S.-H."/>
            <person name="Xiao X."/>
            <person name="Malainual N."/>
            <person name="Hou J."/>
            <person name="Wang L."/>
            <person name="Wang M."/>
            <person name="Yang K."/>
            <person name="Cui Y."/>
            <person name="Leung E."/>
            <person name="Nong W."/>
            <person name="Shin S.-K."/>
            <person name="Au S."/>
            <person name="Jeong K.Y."/>
            <person name="Chew F.T."/>
            <person name="Hui J."/>
            <person name="Leung T.F."/>
            <person name="Tungtrongchitr A."/>
            <person name="Zhong N."/>
            <person name="Liu Z."/>
            <person name="Tsui S."/>
        </authorList>
    </citation>
    <scope>NUCLEOTIDE SEQUENCE</scope>
    <source>
        <strain evidence="9">Derf</strain>
        <tissue evidence="9">Whole organism</tissue>
    </source>
</reference>
<dbReference type="InterPro" id="IPR050283">
    <property type="entry name" value="E-box_TF_Regulators"/>
</dbReference>
<keyword evidence="3" id="KW-0805">Transcription regulation</keyword>
<dbReference type="InterPro" id="IPR036638">
    <property type="entry name" value="HLH_DNA-bd_sf"/>
</dbReference>
<evidence type="ECO:0000313" key="9">
    <source>
        <dbReference type="EMBL" id="KAH9497975.1"/>
    </source>
</evidence>
<dbReference type="AlphaFoldDB" id="A0A922HQK3"/>
<name>A0A922HQK3_DERFA</name>
<keyword evidence="6" id="KW-0539">Nucleus</keyword>
<evidence type="ECO:0000256" key="4">
    <source>
        <dbReference type="ARBA" id="ARBA00023125"/>
    </source>
</evidence>
<keyword evidence="2" id="KW-0221">Differentiation</keyword>
<evidence type="ECO:0000256" key="5">
    <source>
        <dbReference type="ARBA" id="ARBA00023163"/>
    </source>
</evidence>
<feature type="compositionally biased region" description="Basic residues" evidence="7">
    <location>
        <begin position="34"/>
        <end position="58"/>
    </location>
</feature>
<comment type="caution">
    <text evidence="9">The sequence shown here is derived from an EMBL/GenBank/DDBJ whole genome shotgun (WGS) entry which is preliminary data.</text>
</comment>
<evidence type="ECO:0000256" key="7">
    <source>
        <dbReference type="SAM" id="MobiDB-lite"/>
    </source>
</evidence>
<dbReference type="PANTHER" id="PTHR23349">
    <property type="entry name" value="BASIC HELIX-LOOP-HELIX TRANSCRIPTION FACTOR, TWIST"/>
    <property type="match status" value="1"/>
</dbReference>
<feature type="compositionally biased region" description="Basic and acidic residues" evidence="7">
    <location>
        <begin position="11"/>
        <end position="33"/>
    </location>
</feature>
<dbReference type="Proteomes" id="UP000790347">
    <property type="component" value="Unassembled WGS sequence"/>
</dbReference>
<dbReference type="GO" id="GO:0000977">
    <property type="term" value="F:RNA polymerase II transcription regulatory region sequence-specific DNA binding"/>
    <property type="evidence" value="ECO:0007669"/>
    <property type="project" value="TreeGrafter"/>
</dbReference>
<proteinExistence type="predicted"/>
<dbReference type="SUPFAM" id="SSF47459">
    <property type="entry name" value="HLH, helix-loop-helix DNA-binding domain"/>
    <property type="match status" value="1"/>
</dbReference>
<reference evidence="9" key="1">
    <citation type="submission" date="2013-05" db="EMBL/GenBank/DDBJ databases">
        <authorList>
            <person name="Yim A.K.Y."/>
            <person name="Chan T.F."/>
            <person name="Ji K.M."/>
            <person name="Liu X.Y."/>
            <person name="Zhou J.W."/>
            <person name="Li R.Q."/>
            <person name="Yang K.Y."/>
            <person name="Li J."/>
            <person name="Li M."/>
            <person name="Law P.T.W."/>
            <person name="Wu Y.L."/>
            <person name="Cai Z.L."/>
            <person name="Qin H."/>
            <person name="Bao Y."/>
            <person name="Leung R.K.K."/>
            <person name="Ng P.K.S."/>
            <person name="Zou J."/>
            <person name="Zhong X.J."/>
            <person name="Ran P.X."/>
            <person name="Zhong N.S."/>
            <person name="Liu Z.G."/>
            <person name="Tsui S.K.W."/>
        </authorList>
    </citation>
    <scope>NUCLEOTIDE SEQUENCE</scope>
    <source>
        <strain evidence="9">Derf</strain>
        <tissue evidence="9">Whole organism</tissue>
    </source>
</reference>
<feature type="region of interest" description="Disordered" evidence="7">
    <location>
        <begin position="1"/>
        <end position="92"/>
    </location>
</feature>
<evidence type="ECO:0000256" key="3">
    <source>
        <dbReference type="ARBA" id="ARBA00023015"/>
    </source>
</evidence>
<gene>
    <name evidence="9" type="primary">TWIST2</name>
    <name evidence="9" type="ORF">DERF_013905</name>
</gene>
<evidence type="ECO:0000256" key="1">
    <source>
        <dbReference type="ARBA" id="ARBA00022473"/>
    </source>
</evidence>
<dbReference type="GO" id="GO:0030154">
    <property type="term" value="P:cell differentiation"/>
    <property type="evidence" value="ECO:0007669"/>
    <property type="project" value="UniProtKB-KW"/>
</dbReference>